<gene>
    <name evidence="1" type="ordered locus">Clocel_3529</name>
</gene>
<dbReference type="HOGENOM" id="CLU_1465787_0_0_9"/>
<dbReference type="InterPro" id="IPR011050">
    <property type="entry name" value="Pectin_lyase_fold/virulence"/>
</dbReference>
<organism evidence="1 2">
    <name type="scientific">Clostridium cellulovorans (strain ATCC 35296 / DSM 3052 / OCM 3 / 743B)</name>
    <dbReference type="NCBI Taxonomy" id="573061"/>
    <lineage>
        <taxon>Bacteria</taxon>
        <taxon>Bacillati</taxon>
        <taxon>Bacillota</taxon>
        <taxon>Clostridia</taxon>
        <taxon>Eubacteriales</taxon>
        <taxon>Clostridiaceae</taxon>
        <taxon>Clostridium</taxon>
    </lineage>
</organism>
<evidence type="ECO:0000313" key="1">
    <source>
        <dbReference type="EMBL" id="ADL53205.1"/>
    </source>
</evidence>
<protein>
    <recommendedName>
        <fullName evidence="3">DUF1565 domain-containing protein</fullName>
    </recommendedName>
</protein>
<dbReference type="KEGG" id="ccb:Clocel_3529"/>
<dbReference type="EMBL" id="CP002160">
    <property type="protein sequence ID" value="ADL53205.1"/>
    <property type="molecule type" value="Genomic_DNA"/>
</dbReference>
<dbReference type="Proteomes" id="UP000002730">
    <property type="component" value="Chromosome"/>
</dbReference>
<dbReference type="AlphaFoldDB" id="D9SVZ4"/>
<dbReference type="SUPFAM" id="SSF51126">
    <property type="entry name" value="Pectin lyase-like"/>
    <property type="match status" value="1"/>
</dbReference>
<evidence type="ECO:0008006" key="3">
    <source>
        <dbReference type="Google" id="ProtNLM"/>
    </source>
</evidence>
<reference evidence="1 2" key="1">
    <citation type="submission" date="2010-08" db="EMBL/GenBank/DDBJ databases">
        <title>Complete sequence of Clostridium cellulovorans 743B.</title>
        <authorList>
            <consortium name="US DOE Joint Genome Institute"/>
            <person name="Lucas S."/>
            <person name="Copeland A."/>
            <person name="Lapidus A."/>
            <person name="Cheng J.-F."/>
            <person name="Bruce D."/>
            <person name="Goodwin L."/>
            <person name="Pitluck S."/>
            <person name="Chertkov O."/>
            <person name="Detter J.C."/>
            <person name="Han C."/>
            <person name="Tapia R."/>
            <person name="Land M."/>
            <person name="Hauser L."/>
            <person name="Chang Y.-J."/>
            <person name="Jeffries C."/>
            <person name="Kyrpides N."/>
            <person name="Ivanova N."/>
            <person name="Mikhailova N."/>
            <person name="Hemme C.L."/>
            <person name="Woyke T."/>
        </authorList>
    </citation>
    <scope>NUCLEOTIDE SEQUENCE [LARGE SCALE GENOMIC DNA]</scope>
    <source>
        <strain evidence="2">ATCC 35296 / DSM 3052 / OCM 3 / 743B</strain>
    </source>
</reference>
<keyword evidence="2" id="KW-1185">Reference proteome</keyword>
<name>D9SVZ4_CLOC7</name>
<accession>D9SVZ4</accession>
<proteinExistence type="predicted"/>
<dbReference type="OrthoDB" id="6713694at2"/>
<evidence type="ECO:0000313" key="2">
    <source>
        <dbReference type="Proteomes" id="UP000002730"/>
    </source>
</evidence>
<sequence length="184" mass="21014">MKKIYKFLIITFFICSFSSVVILSKNPPYSKYTNVIYVHPGIDDGLTFPTLKSAMESITRSGPDKRYLIKIEGGYEYNECNITLKDYVDIESTGNEAAMINYENTDMSNTEGYDIFRVYTSENMIHCNIKKLKIRIVNGNYVFNALDNNIDITFEDCEFVSIGSASGRAVNNYENIKFRNCDGL</sequence>
<dbReference type="RefSeq" id="WP_013291865.1">
    <property type="nucleotide sequence ID" value="NC_014393.1"/>
</dbReference>
<dbReference type="STRING" id="573061.Clocel_3529"/>